<evidence type="ECO:0000256" key="9">
    <source>
        <dbReference type="ARBA" id="ARBA00023159"/>
    </source>
</evidence>
<evidence type="ECO:0000256" key="8">
    <source>
        <dbReference type="ARBA" id="ARBA00023125"/>
    </source>
</evidence>
<accession>C3SAT7</accession>
<dbReference type="Proteomes" id="UP000141842">
    <property type="component" value="Segment"/>
</dbReference>
<evidence type="ECO:0000313" key="12">
    <source>
        <dbReference type="EMBL" id="ACJ14507.1"/>
    </source>
</evidence>
<evidence type="ECO:0000256" key="1">
    <source>
        <dbReference type="ARBA" id="ARBA00022553"/>
    </source>
</evidence>
<evidence type="ECO:0000256" key="5">
    <source>
        <dbReference type="ARBA" id="ARBA00022840"/>
    </source>
</evidence>
<reference evidence="12 13" key="1">
    <citation type="journal article" date="2009" name="J. Virol.">
        <title>A novel cardiotropic murine adenovirus representing a distinct species of mastadenoviruses.</title>
        <authorList>
            <person name="Klempa B."/>
            <person name="Kruger D.H."/>
            <person name="Auste B."/>
            <person name="Stanko M."/>
            <person name="Krawczyk A."/>
            <person name="Nickel K.F."/>
            <person name="Uberla K."/>
            <person name="Stang A."/>
        </authorList>
    </citation>
    <scope>NUCLEOTIDE SEQUENCE [LARGE SCALE GENOMIC DNA]</scope>
</reference>
<dbReference type="EMBL" id="EU835513">
    <property type="protein sequence ID" value="ACJ14507.1"/>
    <property type="molecule type" value="Genomic_DNA"/>
</dbReference>
<keyword evidence="2" id="KW-1048">Host nucleus</keyword>
<keyword evidence="9" id="KW-0010">Activator</keyword>
<dbReference type="GeneID" id="7778909"/>
<keyword evidence="6" id="KW-0946">Virion</keyword>
<dbReference type="OrthoDB" id="5048at10239"/>
<proteinExistence type="predicted"/>
<keyword evidence="13" id="KW-1185">Reference proteome</keyword>
<dbReference type="Pfam" id="PF02456">
    <property type="entry name" value="Adeno_IVa2"/>
    <property type="match status" value="1"/>
</dbReference>
<dbReference type="KEGG" id="vg:7778909"/>
<keyword evidence="5" id="KW-0067">ATP-binding</keyword>
<sequence>MSKLNHVDCHLEEAIQFLWPRLQCLQQTLANIPLSEGLRPLLNFESAEDLSALGGKGLIQELNGAYKEVNVILNNTAQLLTSEGRCESLNYSLQPLIAIVYGPTGSGKSQLLRNLLSCHLIDPPPETVFFVVPQVDMIPPQEMSAWTVQLLEGNYKIGPQHTIVPQSGTLNPKLVTLTYEDLTAEQNYDVAHPNNVFAKAAKQGPICIIIDECMEELGKHKSIAKFFHAFPSKLHDRYPQCTGYSVFVVLHNMNPRKDHAGNIATLKIQSKCHIISPKMQPSQVARFINTYTKALPTAITLLLKDIFHYNANHTNYDWIIYNTCPENECMQWMYLHPQDGLMPMYLNVQALFYRLLEKIDKVLRQRQRWNAAYVKKTQQKINE</sequence>
<dbReference type="GO" id="GO:0003677">
    <property type="term" value="F:DNA binding"/>
    <property type="evidence" value="ECO:0007669"/>
    <property type="project" value="UniProtKB-KW"/>
</dbReference>
<keyword evidence="4" id="KW-0547">Nucleotide-binding</keyword>
<dbReference type="GO" id="GO:0005524">
    <property type="term" value="F:ATP binding"/>
    <property type="evidence" value="ECO:0007669"/>
    <property type="project" value="UniProtKB-KW"/>
</dbReference>
<dbReference type="RefSeq" id="YP_002822206.1">
    <property type="nucleotide sequence ID" value="NC_012584.1"/>
</dbReference>
<evidence type="ECO:0000256" key="3">
    <source>
        <dbReference type="ARBA" id="ARBA00022612"/>
    </source>
</evidence>
<evidence type="ECO:0000256" key="11">
    <source>
        <dbReference type="ARBA" id="ARBA00023219"/>
    </source>
</evidence>
<dbReference type="GO" id="GO:0019073">
    <property type="term" value="P:viral DNA genome packaging"/>
    <property type="evidence" value="ECO:0007669"/>
    <property type="project" value="InterPro"/>
</dbReference>
<dbReference type="GO" id="GO:0044423">
    <property type="term" value="C:virion component"/>
    <property type="evidence" value="ECO:0007669"/>
    <property type="project" value="UniProtKB-KW"/>
</dbReference>
<organism evidence="12 13">
    <name type="scientific">Murine adenovirus 3</name>
    <dbReference type="NCBI Taxonomy" id="573199"/>
    <lineage>
        <taxon>Viruses</taxon>
        <taxon>Varidnaviria</taxon>
        <taxon>Bamfordvirae</taxon>
        <taxon>Preplasmiviricota</taxon>
        <taxon>Polisuviricotina</taxon>
        <taxon>Pharingeaviricetes</taxon>
        <taxon>Rowavirales</taxon>
        <taxon>Adenoviridae</taxon>
        <taxon>Mastadenovirus</taxon>
        <taxon>Mastadenovirus cordis</taxon>
        <taxon>Murine mastadenovirus C</taxon>
    </lineage>
</organism>
<evidence type="ECO:0000256" key="7">
    <source>
        <dbReference type="ARBA" id="ARBA00023015"/>
    </source>
</evidence>
<protein>
    <submittedName>
        <fullName evidence="12">PIVa2</fullName>
    </submittedName>
</protein>
<keyword evidence="3" id="KW-1188">Viral release from host cell</keyword>
<evidence type="ECO:0000313" key="13">
    <source>
        <dbReference type="Proteomes" id="UP000141842"/>
    </source>
</evidence>
<keyword evidence="10" id="KW-0804">Transcription</keyword>
<evidence type="ECO:0000256" key="6">
    <source>
        <dbReference type="ARBA" id="ARBA00022844"/>
    </source>
</evidence>
<evidence type="ECO:0000256" key="4">
    <source>
        <dbReference type="ARBA" id="ARBA00022741"/>
    </source>
</evidence>
<evidence type="ECO:0000256" key="10">
    <source>
        <dbReference type="ARBA" id="ARBA00023163"/>
    </source>
</evidence>
<name>C3SAT7_9ADEN</name>
<keyword evidence="8" id="KW-0238">DNA-binding</keyword>
<keyword evidence="1" id="KW-0597">Phosphoprotein</keyword>
<dbReference type="SUPFAM" id="SSF52540">
    <property type="entry name" value="P-loop containing nucleoside triphosphate hydrolases"/>
    <property type="match status" value="1"/>
</dbReference>
<dbReference type="InterPro" id="IPR027417">
    <property type="entry name" value="P-loop_NTPase"/>
</dbReference>
<keyword evidence="7" id="KW-0805">Transcription regulation</keyword>
<evidence type="ECO:0000256" key="2">
    <source>
        <dbReference type="ARBA" id="ARBA00022562"/>
    </source>
</evidence>
<keyword evidence="11" id="KW-0231">Viral genome packaging</keyword>
<dbReference type="InterPro" id="IPR003389">
    <property type="entry name" value="Adeno_IVa2"/>
</dbReference>